<evidence type="ECO:0000256" key="4">
    <source>
        <dbReference type="ARBA" id="ARBA00023136"/>
    </source>
</evidence>
<dbReference type="PANTHER" id="PTHR48022:SF42">
    <property type="entry name" value="MAJOR FACILITATOR SUPERFAMILY (MFS) PROFILE DOMAIN-CONTAINING PROTEIN"/>
    <property type="match status" value="1"/>
</dbReference>
<dbReference type="RefSeq" id="XP_018002767.1">
    <property type="nucleotide sequence ID" value="XM_018141976.1"/>
</dbReference>
<evidence type="ECO:0000256" key="2">
    <source>
        <dbReference type="ARBA" id="ARBA00022692"/>
    </source>
</evidence>
<dbReference type="GO" id="GO:0005351">
    <property type="term" value="F:carbohydrate:proton symporter activity"/>
    <property type="evidence" value="ECO:0007669"/>
    <property type="project" value="TreeGrafter"/>
</dbReference>
<keyword evidence="6" id="KW-1185">Reference proteome</keyword>
<dbReference type="GeneID" id="28733856"/>
<comment type="subcellular location">
    <subcellularLocation>
        <location evidence="1">Membrane</location>
        <topology evidence="1">Multi-pass membrane protein</topology>
    </subcellularLocation>
</comment>
<evidence type="ECO:0000313" key="5">
    <source>
        <dbReference type="EMBL" id="KPI42804.1"/>
    </source>
</evidence>
<proteinExistence type="predicted"/>
<keyword evidence="3" id="KW-1133">Transmembrane helix</keyword>
<gene>
    <name evidence="5" type="ORF">AB675_2037</name>
</gene>
<dbReference type="PANTHER" id="PTHR48022">
    <property type="entry name" value="PLASTIDIC GLUCOSE TRANSPORTER 4"/>
    <property type="match status" value="1"/>
</dbReference>
<dbReference type="GO" id="GO:0016020">
    <property type="term" value="C:membrane"/>
    <property type="evidence" value="ECO:0007669"/>
    <property type="project" value="UniProtKB-SubCell"/>
</dbReference>
<dbReference type="OrthoDB" id="508119at2759"/>
<keyword evidence="2" id="KW-0812">Transmembrane</keyword>
<name>A0A0N1HDX5_9EURO</name>
<dbReference type="Pfam" id="PF00083">
    <property type="entry name" value="Sugar_tr"/>
    <property type="match status" value="1"/>
</dbReference>
<accession>A0A0N1HDX5</accession>
<dbReference type="InterPro" id="IPR050360">
    <property type="entry name" value="MFS_Sugar_Transporters"/>
</dbReference>
<evidence type="ECO:0000256" key="1">
    <source>
        <dbReference type="ARBA" id="ARBA00004141"/>
    </source>
</evidence>
<evidence type="ECO:0000313" key="6">
    <source>
        <dbReference type="Proteomes" id="UP000038010"/>
    </source>
</evidence>
<dbReference type="InterPro" id="IPR036259">
    <property type="entry name" value="MFS_trans_sf"/>
</dbReference>
<keyword evidence="4" id="KW-0472">Membrane</keyword>
<organism evidence="5 6">
    <name type="scientific">Cyphellophora attinorum</name>
    <dbReference type="NCBI Taxonomy" id="1664694"/>
    <lineage>
        <taxon>Eukaryota</taxon>
        <taxon>Fungi</taxon>
        <taxon>Dikarya</taxon>
        <taxon>Ascomycota</taxon>
        <taxon>Pezizomycotina</taxon>
        <taxon>Eurotiomycetes</taxon>
        <taxon>Chaetothyriomycetidae</taxon>
        <taxon>Chaetothyriales</taxon>
        <taxon>Cyphellophoraceae</taxon>
        <taxon>Cyphellophora</taxon>
    </lineage>
</organism>
<dbReference type="VEuPathDB" id="FungiDB:AB675_2037"/>
<comment type="caution">
    <text evidence="5">The sequence shown here is derived from an EMBL/GenBank/DDBJ whole genome shotgun (WGS) entry which is preliminary data.</text>
</comment>
<dbReference type="Proteomes" id="UP000038010">
    <property type="component" value="Unassembled WGS sequence"/>
</dbReference>
<dbReference type="AlphaFoldDB" id="A0A0N1HDX5"/>
<evidence type="ECO:0000256" key="3">
    <source>
        <dbReference type="ARBA" id="ARBA00022989"/>
    </source>
</evidence>
<protein>
    <submittedName>
        <fullName evidence="5">Putative quinate permease</fullName>
    </submittedName>
</protein>
<dbReference type="InterPro" id="IPR005828">
    <property type="entry name" value="MFS_sugar_transport-like"/>
</dbReference>
<dbReference type="EMBL" id="LFJN01000006">
    <property type="protein sequence ID" value="KPI42804.1"/>
    <property type="molecule type" value="Genomic_DNA"/>
</dbReference>
<sequence>MGFFSTHARGTQDPPEVRNWRIHLIALVASMSALAMGYDTAVIGGTMALDSFRRDYGLDQVSTKHRDTVQGNIVSTFQAGCFWGAFSLSQSLRSSAAERPS</sequence>
<reference evidence="5 6" key="1">
    <citation type="submission" date="2015-06" db="EMBL/GenBank/DDBJ databases">
        <title>Draft genome of the ant-associated black yeast Phialophora attae CBS 131958.</title>
        <authorList>
            <person name="Moreno L.F."/>
            <person name="Stielow B.J."/>
            <person name="de Hoog S."/>
            <person name="Vicente V.A."/>
            <person name="Weiss V.A."/>
            <person name="de Vries M."/>
            <person name="Cruz L.M."/>
            <person name="Souza E.M."/>
        </authorList>
    </citation>
    <scope>NUCLEOTIDE SEQUENCE [LARGE SCALE GENOMIC DNA]</scope>
    <source>
        <strain evidence="5 6">CBS 131958</strain>
    </source>
</reference>
<dbReference type="Gene3D" id="1.20.1250.20">
    <property type="entry name" value="MFS general substrate transporter like domains"/>
    <property type="match status" value="1"/>
</dbReference>